<evidence type="ECO:0000313" key="3">
    <source>
        <dbReference type="EMBL" id="CAF1358767.1"/>
    </source>
</evidence>
<gene>
    <name evidence="3" type="ORF">GPM918_LOCUS31272</name>
    <name evidence="2" type="ORF">OVA965_LOCUS2359</name>
    <name evidence="5" type="ORF">SRO942_LOCUS31910</name>
    <name evidence="4" type="ORF">TMI583_LOCUS2359</name>
</gene>
<name>A0A815HS12_9BILA</name>
<evidence type="ECO:0000313" key="2">
    <source>
        <dbReference type="EMBL" id="CAF0757362.1"/>
    </source>
</evidence>
<dbReference type="EMBL" id="CAJNOQ010015298">
    <property type="protein sequence ID" value="CAF1358767.1"/>
    <property type="molecule type" value="Genomic_DNA"/>
</dbReference>
<dbReference type="Proteomes" id="UP000663829">
    <property type="component" value="Unassembled WGS sequence"/>
</dbReference>
<sequence length="515" mass="53687">MVNLCSTCKTDPPGCQKDPPEECQNKNDCQCKCTVGSVNDVMDKAVTIGGGIVVAGCGLFLTLATGGLFGILAGGAALGGGMSSVVHGTTKAIEGERIDPESYLTDVGIGAATGALTSGIGAAGEVAATSAVKHVGTEVVNAGATKLAVRSATGVVAGVASKGIDDAIHEENDSSFGSYLASAAAGAIGGAGSHAGSNVTKVIPSGATKSVARIAVSGGTAAVGDATLQGINMAAGNQDEYNLGRTARSAATSGIMTAGQEGIKNEIYRASGGKDNFLHEKTHEKLINEVQNDVIDGYENLKKLPEGALERVQGFMSKYDGLDIPNVHEKALIQDIESRLPALKADLETLTSKLKTEAASNTATAKSKTALQNERVRVKAEIKNLDQMKKATNAALVPEPPSHFFMNEGNAHFLTGMKEGQLAFDVKTPGVEGRALRRAIFDFDPKAPKGAQLKFTGYIDDHNYSKVPNFGEGKYDQTHAECNENLKSTNITTNFTGNQVIQNEQQHMQDKEKDD</sequence>
<dbReference type="EMBL" id="CAJOBA010000493">
    <property type="protein sequence ID" value="CAF3536770.1"/>
    <property type="molecule type" value="Genomic_DNA"/>
</dbReference>
<feature type="coiled-coil region" evidence="1">
    <location>
        <begin position="333"/>
        <end position="391"/>
    </location>
</feature>
<proteinExistence type="predicted"/>
<dbReference type="EMBL" id="CAJNOK010000493">
    <property type="protein sequence ID" value="CAF0757362.1"/>
    <property type="molecule type" value="Genomic_DNA"/>
</dbReference>
<dbReference type="Proteomes" id="UP000677228">
    <property type="component" value="Unassembled WGS sequence"/>
</dbReference>
<comment type="caution">
    <text evidence="3">The sequence shown here is derived from an EMBL/GenBank/DDBJ whole genome shotgun (WGS) entry which is preliminary data.</text>
</comment>
<dbReference type="Proteomes" id="UP000682733">
    <property type="component" value="Unassembled WGS sequence"/>
</dbReference>
<dbReference type="OrthoDB" id="10007144at2759"/>
<evidence type="ECO:0000313" key="6">
    <source>
        <dbReference type="Proteomes" id="UP000663829"/>
    </source>
</evidence>
<evidence type="ECO:0000313" key="5">
    <source>
        <dbReference type="EMBL" id="CAF4235218.1"/>
    </source>
</evidence>
<keyword evidence="1" id="KW-0175">Coiled coil</keyword>
<evidence type="ECO:0000256" key="1">
    <source>
        <dbReference type="SAM" id="Coils"/>
    </source>
</evidence>
<dbReference type="Proteomes" id="UP000681722">
    <property type="component" value="Unassembled WGS sequence"/>
</dbReference>
<dbReference type="AlphaFoldDB" id="A0A815HS12"/>
<evidence type="ECO:0000313" key="4">
    <source>
        <dbReference type="EMBL" id="CAF3536770.1"/>
    </source>
</evidence>
<accession>A0A815HS12</accession>
<protein>
    <submittedName>
        <fullName evidence="3">Uncharacterized protein</fullName>
    </submittedName>
</protein>
<organism evidence="3 6">
    <name type="scientific">Didymodactylos carnosus</name>
    <dbReference type="NCBI Taxonomy" id="1234261"/>
    <lineage>
        <taxon>Eukaryota</taxon>
        <taxon>Metazoa</taxon>
        <taxon>Spiralia</taxon>
        <taxon>Gnathifera</taxon>
        <taxon>Rotifera</taxon>
        <taxon>Eurotatoria</taxon>
        <taxon>Bdelloidea</taxon>
        <taxon>Philodinida</taxon>
        <taxon>Philodinidae</taxon>
        <taxon>Didymodactylos</taxon>
    </lineage>
</organism>
<reference evidence="3" key="1">
    <citation type="submission" date="2021-02" db="EMBL/GenBank/DDBJ databases">
        <authorList>
            <person name="Nowell W R."/>
        </authorList>
    </citation>
    <scope>NUCLEOTIDE SEQUENCE</scope>
</reference>
<keyword evidence="6" id="KW-1185">Reference proteome</keyword>
<dbReference type="EMBL" id="CAJOBC010068740">
    <property type="protein sequence ID" value="CAF4235218.1"/>
    <property type="molecule type" value="Genomic_DNA"/>
</dbReference>